<dbReference type="PROSITE" id="PS50853">
    <property type="entry name" value="FN3"/>
    <property type="match status" value="3"/>
</dbReference>
<evidence type="ECO:0000256" key="1">
    <source>
        <dbReference type="ARBA" id="ARBA00000822"/>
    </source>
</evidence>
<dbReference type="PANTHER" id="PTHR11177">
    <property type="entry name" value="CHITINASE"/>
    <property type="match status" value="1"/>
</dbReference>
<sequence length="814" mass="86455">MRRGHRAKSTLTILFSVLLILTGWGSGGTGVGQAEAAANASYKVVGYFTDWGIYDPNFQVENVDASKLTHLNYAFADLCWNGKHGNPSNDPGNPNKATWNCKDAGVPTQTGNVPNGAIVLGDPWADVNNNDGVPLEWEDCEKGKCGNFYKLKVLKQSNPNLKTLLSVGGWTWSNRFSDVAADPAARTNFANSAVNVIRTYGFDGIDIDWEYPVGGGLPDNSTRPEDKHNFTLLLQETRDKLTAAGTQDGRNYLLTIAGRANSSYANTTELSAIAGILDWINIMTYDFHGDWEQSTNHNAGLYSDPSDPDSVNKFSADSAIQAYMNAGVPASKIVMGVPFYGRGWKNCAPGANGDGLYQTCTPDFNGNYIPSGTWDNFESGATGMFDYGDLAANYVNKSGFTRYWSQASQVPYLYNPTSKTFISYEDPQSVTAKASYIKNRSLGGAMIWDLSEDCRTSPKYTCTGTKLLNQLASDLQVTTSPSDTSAPTTPAHLNSPSQTSTTITLNWDASQDNVGVTGYDVYQGQTLLSRVTGTSYTATNLTPQTSYTFTVKAADAAGNISGASDPLTVSTLAQASDTQAPTAPKNAASSAVTASTVTLTWTASTDNVGVTGYQVFNGNTNIGTTLTPSYTVTGLTPNTSYTFKVKAYDAVGNLSPFSNTVTVKTSAANDTQAPTAPSNLTVTAHSSTTVTLQWSPSTDNVAVTGYDIYQGNTLVASAAASQTSYTVSGLTAQTAYTFSLKAKDAAGNVSQASNSVSVTTDAQGPVTAPAWAPNTAYSVGTEVTYAGVVYKCQLAHTSLTGWEPPNVPALWVKK</sequence>
<dbReference type="InterPro" id="IPR036116">
    <property type="entry name" value="FN3_sf"/>
</dbReference>
<feature type="domain" description="GH18" evidence="12">
    <location>
        <begin position="42"/>
        <end position="478"/>
    </location>
</feature>
<dbReference type="InterPro" id="IPR003961">
    <property type="entry name" value="FN3_dom"/>
</dbReference>
<dbReference type="FunFam" id="3.20.20.80:FF:000153">
    <property type="entry name" value="Chitinase A1"/>
    <property type="match status" value="1"/>
</dbReference>
<proteinExistence type="inferred from homology"/>
<accession>A0A7X3LH82</accession>
<dbReference type="EMBL" id="WUBI01000001">
    <property type="protein sequence ID" value="MWV43283.1"/>
    <property type="molecule type" value="Genomic_DNA"/>
</dbReference>
<dbReference type="GO" id="GO:0008843">
    <property type="term" value="F:endochitinase activity"/>
    <property type="evidence" value="ECO:0007669"/>
    <property type="project" value="UniProtKB-EC"/>
</dbReference>
<evidence type="ECO:0000313" key="14">
    <source>
        <dbReference type="Proteomes" id="UP000460318"/>
    </source>
</evidence>
<dbReference type="SMART" id="SM00636">
    <property type="entry name" value="Glyco_18"/>
    <property type="match status" value="1"/>
</dbReference>
<evidence type="ECO:0000256" key="2">
    <source>
        <dbReference type="ARBA" id="ARBA00009121"/>
    </source>
</evidence>
<dbReference type="SUPFAM" id="SSF51445">
    <property type="entry name" value="(Trans)glycosidases"/>
    <property type="match status" value="1"/>
</dbReference>
<feature type="domain" description="Fibronectin type-III" evidence="11">
    <location>
        <begin position="486"/>
        <end position="574"/>
    </location>
</feature>
<dbReference type="InterPro" id="IPR050314">
    <property type="entry name" value="Glycosyl_Hydrlase_18"/>
</dbReference>
<feature type="domain" description="Fibronectin type-III" evidence="11">
    <location>
        <begin position="676"/>
        <end position="763"/>
    </location>
</feature>
<comment type="catalytic activity">
    <reaction evidence="1">
        <text>Random endo-hydrolysis of N-acetyl-beta-D-glucosaminide (1-&gt;4)-beta-linkages in chitin and chitodextrins.</text>
        <dbReference type="EC" id="3.2.1.14"/>
    </reaction>
</comment>
<keyword evidence="7 9" id="KW-0326">Glycosidase</keyword>
<feature type="domain" description="Fibronectin type-III" evidence="11">
    <location>
        <begin position="580"/>
        <end position="668"/>
    </location>
</feature>
<keyword evidence="4 9" id="KW-0378">Hydrolase</keyword>
<dbReference type="SUPFAM" id="SSF51055">
    <property type="entry name" value="Carbohydrate binding domain"/>
    <property type="match status" value="1"/>
</dbReference>
<dbReference type="PROSITE" id="PS51910">
    <property type="entry name" value="GH18_2"/>
    <property type="match status" value="1"/>
</dbReference>
<dbReference type="GO" id="GO:0008061">
    <property type="term" value="F:chitin binding"/>
    <property type="evidence" value="ECO:0007669"/>
    <property type="project" value="InterPro"/>
</dbReference>
<protein>
    <recommendedName>
        <fullName evidence="3">chitinase</fullName>
        <ecNumber evidence="3">3.2.1.14</ecNumber>
    </recommendedName>
</protein>
<dbReference type="SUPFAM" id="SSF54556">
    <property type="entry name" value="Chitinase insertion domain"/>
    <property type="match status" value="1"/>
</dbReference>
<keyword evidence="14" id="KW-1185">Reference proteome</keyword>
<dbReference type="CDD" id="cd00063">
    <property type="entry name" value="FN3"/>
    <property type="match status" value="3"/>
</dbReference>
<dbReference type="InterPro" id="IPR011583">
    <property type="entry name" value="Chitinase_II/V-like_cat"/>
</dbReference>
<dbReference type="Pfam" id="PF00041">
    <property type="entry name" value="fn3"/>
    <property type="match status" value="3"/>
</dbReference>
<dbReference type="SMART" id="SM00060">
    <property type="entry name" value="FN3"/>
    <property type="match status" value="3"/>
</dbReference>
<dbReference type="Proteomes" id="UP000460318">
    <property type="component" value="Unassembled WGS sequence"/>
</dbReference>
<name>A0A7X3LH82_9BACL</name>
<dbReference type="PROSITE" id="PS01095">
    <property type="entry name" value="GH18_1"/>
    <property type="match status" value="1"/>
</dbReference>
<reference evidence="13 14" key="1">
    <citation type="submission" date="2019-12" db="EMBL/GenBank/DDBJ databases">
        <title>Paenibacillus sp. nov., an endophytic bacterium isolated from the stem of Dendrobium.</title>
        <authorList>
            <person name="Zhao R."/>
        </authorList>
    </citation>
    <scope>NUCLEOTIDE SEQUENCE [LARGE SCALE GENOMIC DNA]</scope>
    <source>
        <strain evidence="13 14">HJL G12</strain>
    </source>
</reference>
<dbReference type="SMART" id="SM00495">
    <property type="entry name" value="ChtBD3"/>
    <property type="match status" value="1"/>
</dbReference>
<evidence type="ECO:0000259" key="12">
    <source>
        <dbReference type="PROSITE" id="PS51910"/>
    </source>
</evidence>
<dbReference type="Gene3D" id="3.10.50.10">
    <property type="match status" value="1"/>
</dbReference>
<feature type="region of interest" description="Disordered" evidence="10">
    <location>
        <begin position="478"/>
        <end position="499"/>
    </location>
</feature>
<dbReference type="Gene3D" id="2.10.10.20">
    <property type="entry name" value="Carbohydrate-binding module superfamily 5/12"/>
    <property type="match status" value="1"/>
</dbReference>
<evidence type="ECO:0000256" key="5">
    <source>
        <dbReference type="ARBA" id="ARBA00023024"/>
    </source>
</evidence>
<dbReference type="GO" id="GO:0005576">
    <property type="term" value="C:extracellular region"/>
    <property type="evidence" value="ECO:0007669"/>
    <property type="project" value="InterPro"/>
</dbReference>
<evidence type="ECO:0000256" key="9">
    <source>
        <dbReference type="RuleBase" id="RU000489"/>
    </source>
</evidence>
<evidence type="ECO:0000259" key="11">
    <source>
        <dbReference type="PROSITE" id="PS50853"/>
    </source>
</evidence>
<feature type="compositionally biased region" description="Low complexity" evidence="10">
    <location>
        <begin position="478"/>
        <end position="491"/>
    </location>
</feature>
<comment type="similarity">
    <text evidence="2">Belongs to the glycosyl hydrolase 18 family. Chitinase class II subfamily.</text>
</comment>
<evidence type="ECO:0000256" key="6">
    <source>
        <dbReference type="ARBA" id="ARBA00023277"/>
    </source>
</evidence>
<evidence type="ECO:0000256" key="10">
    <source>
        <dbReference type="SAM" id="MobiDB-lite"/>
    </source>
</evidence>
<dbReference type="GO" id="GO:0006032">
    <property type="term" value="P:chitin catabolic process"/>
    <property type="evidence" value="ECO:0007669"/>
    <property type="project" value="UniProtKB-KW"/>
</dbReference>
<dbReference type="InterPro" id="IPR003610">
    <property type="entry name" value="CBM5/12"/>
</dbReference>
<keyword evidence="6" id="KW-0119">Carbohydrate metabolism</keyword>
<dbReference type="CDD" id="cd06548">
    <property type="entry name" value="GH18_chitinase"/>
    <property type="match status" value="1"/>
</dbReference>
<evidence type="ECO:0000256" key="8">
    <source>
        <dbReference type="ARBA" id="ARBA00023326"/>
    </source>
</evidence>
<dbReference type="EC" id="3.2.1.14" evidence="3"/>
<dbReference type="RefSeq" id="WP_160496802.1">
    <property type="nucleotide sequence ID" value="NZ_WUBI01000001.1"/>
</dbReference>
<dbReference type="Gene3D" id="3.20.20.80">
    <property type="entry name" value="Glycosidases"/>
    <property type="match status" value="1"/>
</dbReference>
<evidence type="ECO:0000313" key="13">
    <source>
        <dbReference type="EMBL" id="MWV43283.1"/>
    </source>
</evidence>
<keyword evidence="8" id="KW-0624">Polysaccharide degradation</keyword>
<dbReference type="SUPFAM" id="SSF49265">
    <property type="entry name" value="Fibronectin type III"/>
    <property type="match status" value="2"/>
</dbReference>
<dbReference type="InterPro" id="IPR017853">
    <property type="entry name" value="GH"/>
</dbReference>
<dbReference type="AlphaFoldDB" id="A0A7X3LH82"/>
<dbReference type="InterPro" id="IPR001223">
    <property type="entry name" value="Glyco_hydro18_cat"/>
</dbReference>
<dbReference type="InterPro" id="IPR013783">
    <property type="entry name" value="Ig-like_fold"/>
</dbReference>
<dbReference type="GO" id="GO:0000272">
    <property type="term" value="P:polysaccharide catabolic process"/>
    <property type="evidence" value="ECO:0007669"/>
    <property type="project" value="UniProtKB-KW"/>
</dbReference>
<dbReference type="Gene3D" id="2.60.40.10">
    <property type="entry name" value="Immunoglobulins"/>
    <property type="match status" value="3"/>
</dbReference>
<gene>
    <name evidence="13" type="ORF">GRF59_06525</name>
</gene>
<dbReference type="Pfam" id="PF00704">
    <property type="entry name" value="Glyco_hydro_18"/>
    <property type="match status" value="1"/>
</dbReference>
<keyword evidence="5" id="KW-0146">Chitin degradation</keyword>
<dbReference type="CDD" id="cd12214">
    <property type="entry name" value="ChiA1_BD"/>
    <property type="match status" value="1"/>
</dbReference>
<evidence type="ECO:0000256" key="7">
    <source>
        <dbReference type="ARBA" id="ARBA00023295"/>
    </source>
</evidence>
<dbReference type="InterPro" id="IPR001579">
    <property type="entry name" value="Glyco_hydro_18_chit_AS"/>
</dbReference>
<comment type="caution">
    <text evidence="13">The sequence shown here is derived from an EMBL/GenBank/DDBJ whole genome shotgun (WGS) entry which is preliminary data.</text>
</comment>
<dbReference type="GO" id="GO:0030246">
    <property type="term" value="F:carbohydrate binding"/>
    <property type="evidence" value="ECO:0007669"/>
    <property type="project" value="InterPro"/>
</dbReference>
<dbReference type="InterPro" id="IPR029070">
    <property type="entry name" value="Chitinase_insertion_sf"/>
</dbReference>
<evidence type="ECO:0000256" key="4">
    <source>
        <dbReference type="ARBA" id="ARBA00022801"/>
    </source>
</evidence>
<organism evidence="13 14">
    <name type="scientific">Paenibacillus dendrobii</name>
    <dbReference type="NCBI Taxonomy" id="2691084"/>
    <lineage>
        <taxon>Bacteria</taxon>
        <taxon>Bacillati</taxon>
        <taxon>Bacillota</taxon>
        <taxon>Bacilli</taxon>
        <taxon>Bacillales</taxon>
        <taxon>Paenibacillaceae</taxon>
        <taxon>Paenibacillus</taxon>
    </lineage>
</organism>
<dbReference type="InterPro" id="IPR036573">
    <property type="entry name" value="CBM_sf_5/12"/>
</dbReference>
<dbReference type="PANTHER" id="PTHR11177:SF317">
    <property type="entry name" value="CHITINASE 12-RELATED"/>
    <property type="match status" value="1"/>
</dbReference>
<evidence type="ECO:0000256" key="3">
    <source>
        <dbReference type="ARBA" id="ARBA00012729"/>
    </source>
</evidence>
<dbReference type="Pfam" id="PF02839">
    <property type="entry name" value="CBM_5_12"/>
    <property type="match status" value="1"/>
</dbReference>